<dbReference type="GO" id="GO:0005680">
    <property type="term" value="C:anaphase-promoting complex"/>
    <property type="evidence" value="ECO:0007669"/>
    <property type="project" value="TreeGrafter"/>
</dbReference>
<organism evidence="1">
    <name type="scientific">Ensete ventricosum</name>
    <name type="common">Abyssinian banana</name>
    <name type="synonym">Musa ensete</name>
    <dbReference type="NCBI Taxonomy" id="4639"/>
    <lineage>
        <taxon>Eukaryota</taxon>
        <taxon>Viridiplantae</taxon>
        <taxon>Streptophyta</taxon>
        <taxon>Embryophyta</taxon>
        <taxon>Tracheophyta</taxon>
        <taxon>Spermatophyta</taxon>
        <taxon>Magnoliopsida</taxon>
        <taxon>Liliopsida</taxon>
        <taxon>Zingiberales</taxon>
        <taxon>Musaceae</taxon>
        <taxon>Ensete</taxon>
    </lineage>
</organism>
<accession>A0A444ETX1</accession>
<dbReference type="Proteomes" id="UP000290560">
    <property type="component" value="Unassembled WGS sequence"/>
</dbReference>
<evidence type="ECO:0000313" key="1">
    <source>
        <dbReference type="EMBL" id="RZR71118.1"/>
    </source>
</evidence>
<dbReference type="PANTHER" id="PTHR45957">
    <property type="entry name" value="ANAPHASE-PROMOTING COMPLEX SUBUNIT 2"/>
    <property type="match status" value="1"/>
</dbReference>
<dbReference type="GO" id="GO:0007091">
    <property type="term" value="P:metaphase/anaphase transition of mitotic cell cycle"/>
    <property type="evidence" value="ECO:0007669"/>
    <property type="project" value="TreeGrafter"/>
</dbReference>
<dbReference type="InterPro" id="IPR044554">
    <property type="entry name" value="ANAPC2"/>
</dbReference>
<dbReference type="AlphaFoldDB" id="A0A444ETX1"/>
<name>A0A444ETX1_ENSVE</name>
<gene>
    <name evidence="1" type="ORF">BHM03_00003706</name>
</gene>
<proteinExistence type="predicted"/>
<dbReference type="GO" id="GO:0070979">
    <property type="term" value="P:protein K11-linked ubiquitination"/>
    <property type="evidence" value="ECO:0007669"/>
    <property type="project" value="TreeGrafter"/>
</dbReference>
<reference evidence="1" key="1">
    <citation type="journal article" date="2018" name="Data Brief">
        <title>Genome sequence data from 17 accessions of Ensete ventricosum, a staple food crop for millions in Ethiopia.</title>
        <authorList>
            <person name="Yemataw Z."/>
            <person name="Muzemil S."/>
            <person name="Ambachew D."/>
            <person name="Tripathi L."/>
            <person name="Tesfaye K."/>
            <person name="Chala A."/>
            <person name="Farbos A."/>
            <person name="O'Neill P."/>
            <person name="Moore K."/>
            <person name="Grant M."/>
            <person name="Studholme D.J."/>
        </authorList>
    </citation>
    <scope>NUCLEOTIDE SEQUENCE [LARGE SCALE GENOMIC DNA]</scope>
    <source>
        <tissue evidence="1">Leaf</tissue>
    </source>
</reference>
<dbReference type="EMBL" id="KV875493">
    <property type="protein sequence ID" value="RZR71118.1"/>
    <property type="molecule type" value="Genomic_DNA"/>
</dbReference>
<protein>
    <submittedName>
        <fullName evidence="1">Uncharacterized protein</fullName>
    </submittedName>
</protein>
<dbReference type="PANTHER" id="PTHR45957:SF1">
    <property type="entry name" value="ANAPHASE-PROMOTING COMPLEX SUBUNIT 2"/>
    <property type="match status" value="1"/>
</dbReference>
<sequence>MRQLLILIHCIHGQNEVCSVFSHLYNIETYRILFLEILRSYFKEKLEELSNMMAVGHEEDGCEFQFNNNGLGQPSQRPIGVGEMDIDTCYHGSTFAKNNTLVNNIGKVVCDLRNLGFTSMTEDAYASSILLLLKDKVHDLAGDDYRTPVLGSIKEWIQVLFVLDCTE</sequence>